<comment type="caution">
    <text evidence="1">The sequence shown here is derived from an EMBL/GenBank/DDBJ whole genome shotgun (WGS) entry which is preliminary data.</text>
</comment>
<name>A0A4Z2EHB2_9TELE</name>
<gene>
    <name evidence="1" type="ORF">EYF80_061683</name>
</gene>
<reference evidence="1 2" key="1">
    <citation type="submission" date="2019-03" db="EMBL/GenBank/DDBJ databases">
        <title>First draft genome of Liparis tanakae, snailfish: a comprehensive survey of snailfish specific genes.</title>
        <authorList>
            <person name="Kim W."/>
            <person name="Song I."/>
            <person name="Jeong J.-H."/>
            <person name="Kim D."/>
            <person name="Kim S."/>
            <person name="Ryu S."/>
            <person name="Song J.Y."/>
            <person name="Lee S.K."/>
        </authorList>
    </citation>
    <scope>NUCLEOTIDE SEQUENCE [LARGE SCALE GENOMIC DNA]</scope>
    <source>
        <tissue evidence="1">Muscle</tissue>
    </source>
</reference>
<accession>A0A4Z2EHB2</accession>
<evidence type="ECO:0000313" key="1">
    <source>
        <dbReference type="EMBL" id="TNN28168.1"/>
    </source>
</evidence>
<proteinExistence type="predicted"/>
<protein>
    <submittedName>
        <fullName evidence="1">Uncharacterized protein</fullName>
    </submittedName>
</protein>
<organism evidence="1 2">
    <name type="scientific">Liparis tanakae</name>
    <name type="common">Tanaka's snailfish</name>
    <dbReference type="NCBI Taxonomy" id="230148"/>
    <lineage>
        <taxon>Eukaryota</taxon>
        <taxon>Metazoa</taxon>
        <taxon>Chordata</taxon>
        <taxon>Craniata</taxon>
        <taxon>Vertebrata</taxon>
        <taxon>Euteleostomi</taxon>
        <taxon>Actinopterygii</taxon>
        <taxon>Neopterygii</taxon>
        <taxon>Teleostei</taxon>
        <taxon>Neoteleostei</taxon>
        <taxon>Acanthomorphata</taxon>
        <taxon>Eupercaria</taxon>
        <taxon>Perciformes</taxon>
        <taxon>Cottioidei</taxon>
        <taxon>Cottales</taxon>
        <taxon>Liparidae</taxon>
        <taxon>Liparis</taxon>
    </lineage>
</organism>
<sequence>MISLVGYTRRAVHWLRLDSRKVNRPSWGSELDESVGSRSFKWNYRSGHCCSLCTGKPGSPRVPLFCLNLRA</sequence>
<dbReference type="AlphaFoldDB" id="A0A4Z2EHB2"/>
<dbReference type="EMBL" id="SRLO01007219">
    <property type="protein sequence ID" value="TNN28168.1"/>
    <property type="molecule type" value="Genomic_DNA"/>
</dbReference>
<dbReference type="Proteomes" id="UP000314294">
    <property type="component" value="Unassembled WGS sequence"/>
</dbReference>
<evidence type="ECO:0000313" key="2">
    <source>
        <dbReference type="Proteomes" id="UP000314294"/>
    </source>
</evidence>
<keyword evidence="2" id="KW-1185">Reference proteome</keyword>